<organism evidence="1 2">
    <name type="scientific">Solanum tuberosum</name>
    <name type="common">Potato</name>
    <dbReference type="NCBI Taxonomy" id="4113"/>
    <lineage>
        <taxon>Eukaryota</taxon>
        <taxon>Viridiplantae</taxon>
        <taxon>Streptophyta</taxon>
        <taxon>Embryophyta</taxon>
        <taxon>Tracheophyta</taxon>
        <taxon>Spermatophyta</taxon>
        <taxon>Magnoliopsida</taxon>
        <taxon>eudicotyledons</taxon>
        <taxon>Gunneridae</taxon>
        <taxon>Pentapetalae</taxon>
        <taxon>asterids</taxon>
        <taxon>lamiids</taxon>
        <taxon>Solanales</taxon>
        <taxon>Solanaceae</taxon>
        <taxon>Solanoideae</taxon>
        <taxon>Solaneae</taxon>
        <taxon>Solanum</taxon>
    </lineage>
</organism>
<dbReference type="EnsemblPlants" id="PGSC0003DMT400033372">
    <property type="protein sequence ID" value="PGSC0003DMT400033372"/>
    <property type="gene ID" value="PGSC0003DMG400012819"/>
</dbReference>
<name>M1AZ16_SOLTU</name>
<dbReference type="ExpressionAtlas" id="M1AZ16">
    <property type="expression patterns" value="baseline"/>
</dbReference>
<reference evidence="1" key="2">
    <citation type="submission" date="2015-06" db="UniProtKB">
        <authorList>
            <consortium name="EnsemblPlants"/>
        </authorList>
    </citation>
    <scope>IDENTIFICATION</scope>
    <source>
        <strain evidence="1">DM1-3 516 R44</strain>
    </source>
</reference>
<dbReference type="Proteomes" id="UP000011115">
    <property type="component" value="Unassembled WGS sequence"/>
</dbReference>
<protein>
    <submittedName>
        <fullName evidence="1">Uncharacterized protein</fullName>
    </submittedName>
</protein>
<dbReference type="OrthoDB" id="1894747at2759"/>
<proteinExistence type="predicted"/>
<dbReference type="HOGENOM" id="CLU_1910349_0_0_1"/>
<dbReference type="Gramene" id="PGSC0003DMT400033372">
    <property type="protein sequence ID" value="PGSC0003DMT400033372"/>
    <property type="gene ID" value="PGSC0003DMG400012819"/>
</dbReference>
<dbReference type="PANTHER" id="PTHR35694">
    <property type="entry name" value="DENEDDYLASE"/>
    <property type="match status" value="1"/>
</dbReference>
<dbReference type="PANTHER" id="PTHR35694:SF1">
    <property type="entry name" value="DENEDDYLASE"/>
    <property type="match status" value="1"/>
</dbReference>
<gene>
    <name evidence="1" type="primary">LOC102593547</name>
</gene>
<accession>M1AZ16</accession>
<dbReference type="Gramene" id="PGSC0003DMT400033371">
    <property type="protein sequence ID" value="PGSC0003DMT400033371"/>
    <property type="gene ID" value="PGSC0003DMG400012819"/>
</dbReference>
<reference evidence="2" key="1">
    <citation type="journal article" date="2011" name="Nature">
        <title>Genome sequence and analysis of the tuber crop potato.</title>
        <authorList>
            <consortium name="The Potato Genome Sequencing Consortium"/>
        </authorList>
    </citation>
    <scope>NUCLEOTIDE SEQUENCE [LARGE SCALE GENOMIC DNA]</scope>
    <source>
        <strain evidence="2">cv. DM1-3 516 R44</strain>
    </source>
</reference>
<evidence type="ECO:0000313" key="2">
    <source>
        <dbReference type="Proteomes" id="UP000011115"/>
    </source>
</evidence>
<sequence>MGSGSSAWIGELPIYLKNEMDSKVLDLNSSSTPSEGIEDEMKAAAQDIASYQVVLSGDGKIVGFQPTSRVAESQWDANPLVKELYGKEKLSPDLIEQGLKISRSSDAVVLELLMSTNPQSSFALVRPVTENSR</sequence>
<keyword evidence="2" id="KW-1185">Reference proteome</keyword>
<evidence type="ECO:0000313" key="1">
    <source>
        <dbReference type="EnsemblPlants" id="PGSC0003DMT400033372"/>
    </source>
</evidence>
<dbReference type="EnsemblPlants" id="PGSC0003DMT400033371">
    <property type="protein sequence ID" value="PGSC0003DMT400033371"/>
    <property type="gene ID" value="PGSC0003DMG400012819"/>
</dbReference>
<dbReference type="AlphaFoldDB" id="M1AZ16"/>